<dbReference type="Proteomes" id="UP000829829">
    <property type="component" value="Chromosome 1"/>
</dbReference>
<dbReference type="PANTHER" id="PTHR36929:SF5">
    <property type="entry name" value="BLR6751 PROTEIN"/>
    <property type="match status" value="1"/>
</dbReference>
<evidence type="ECO:0000313" key="4">
    <source>
        <dbReference type="Proteomes" id="UP000829829"/>
    </source>
</evidence>
<dbReference type="PANTHER" id="PTHR36929">
    <property type="entry name" value="ATTACHMENT SUBUNIT, PUTATIVE-RELATED"/>
    <property type="match status" value="1"/>
</dbReference>
<dbReference type="SUPFAM" id="SSF55961">
    <property type="entry name" value="Bet v1-like"/>
    <property type="match status" value="1"/>
</dbReference>
<proteinExistence type="inferred from homology"/>
<evidence type="ECO:0000259" key="2">
    <source>
        <dbReference type="Pfam" id="PF08327"/>
    </source>
</evidence>
<dbReference type="CDD" id="cd08894">
    <property type="entry name" value="SRPBCC_CalC_Aha1-like_1"/>
    <property type="match status" value="1"/>
</dbReference>
<protein>
    <submittedName>
        <fullName evidence="3">SRPBCC family protein</fullName>
    </submittedName>
</protein>
<dbReference type="InterPro" id="IPR013538">
    <property type="entry name" value="ASHA1/2-like_C"/>
</dbReference>
<feature type="domain" description="Activator of Hsp90 ATPase homologue 1/2-like C-terminal" evidence="2">
    <location>
        <begin position="25"/>
        <end position="152"/>
    </location>
</feature>
<evidence type="ECO:0000313" key="3">
    <source>
        <dbReference type="EMBL" id="UOG57219.1"/>
    </source>
</evidence>
<dbReference type="InterPro" id="IPR023393">
    <property type="entry name" value="START-like_dom_sf"/>
</dbReference>
<name>A0AAE9GH27_9LEPT</name>
<sequence length="158" mass="18494">MNMPNPTNQTTTSLDREIVSVRVVNASREIVFKAWTDPQHLRLWWGPKGFTNTFHEFDLKPGGHWRFTMYGPDGANFPNHSVFVEITKPEKLVFDHISGHVFRVTASFEEESPNKTKVTFRMLFESLQEFEKAKKYVIEGNEQNFDRLEAELKRMISQ</sequence>
<dbReference type="Pfam" id="PF08327">
    <property type="entry name" value="AHSA1"/>
    <property type="match status" value="1"/>
</dbReference>
<reference evidence="3" key="1">
    <citation type="submission" date="2022-02" db="EMBL/GenBank/DDBJ databases">
        <title>The genetically variable rfb locus in Leptospira is a mobile cassette and a molecular signature of serovar identity.</title>
        <authorList>
            <person name="Nieves C."/>
            <person name="Vincent A.T."/>
            <person name="Zarantonelli L."/>
            <person name="Picardeau M."/>
            <person name="Veyrier F.J."/>
            <person name="Buschiazzo A."/>
        </authorList>
    </citation>
    <scope>NUCLEOTIDE SEQUENCE</scope>
    <source>
        <strain evidence="3">IP1512017</strain>
    </source>
</reference>
<dbReference type="EMBL" id="CP091957">
    <property type="protein sequence ID" value="UOG57219.1"/>
    <property type="molecule type" value="Genomic_DNA"/>
</dbReference>
<gene>
    <name evidence="3" type="ORF">MAL03_03290</name>
</gene>
<comment type="similarity">
    <text evidence="1">Belongs to the AHA1 family.</text>
</comment>
<evidence type="ECO:0000256" key="1">
    <source>
        <dbReference type="ARBA" id="ARBA00006817"/>
    </source>
</evidence>
<accession>A0AAE9GH27</accession>
<dbReference type="AlphaFoldDB" id="A0AAE9GH27"/>
<dbReference type="Gene3D" id="3.30.530.20">
    <property type="match status" value="1"/>
</dbReference>
<organism evidence="3 4">
    <name type="scientific">Leptospira noguchii</name>
    <dbReference type="NCBI Taxonomy" id="28182"/>
    <lineage>
        <taxon>Bacteria</taxon>
        <taxon>Pseudomonadati</taxon>
        <taxon>Spirochaetota</taxon>
        <taxon>Spirochaetia</taxon>
        <taxon>Leptospirales</taxon>
        <taxon>Leptospiraceae</taxon>
        <taxon>Leptospira</taxon>
    </lineage>
</organism>